<evidence type="ECO:0000313" key="2">
    <source>
        <dbReference type="EMBL" id="MXV52748.1"/>
    </source>
</evidence>
<gene>
    <name evidence="2" type="ORF">GS399_17380</name>
</gene>
<accession>A0A7K1YFA5</accession>
<keyword evidence="3" id="KW-1185">Reference proteome</keyword>
<dbReference type="EMBL" id="WVHT01000009">
    <property type="protein sequence ID" value="MXV52748.1"/>
    <property type="molecule type" value="Genomic_DNA"/>
</dbReference>
<protein>
    <recommendedName>
        <fullName evidence="4">Acid-shock protein</fullName>
    </recommendedName>
</protein>
<feature type="chain" id="PRO_5029498788" description="Acid-shock protein" evidence="1">
    <location>
        <begin position="20"/>
        <end position="54"/>
    </location>
</feature>
<evidence type="ECO:0008006" key="4">
    <source>
        <dbReference type="Google" id="ProtNLM"/>
    </source>
</evidence>
<organism evidence="2 3">
    <name type="scientific">Hufsiella arboris</name>
    <dbReference type="NCBI Taxonomy" id="2695275"/>
    <lineage>
        <taxon>Bacteria</taxon>
        <taxon>Pseudomonadati</taxon>
        <taxon>Bacteroidota</taxon>
        <taxon>Sphingobacteriia</taxon>
        <taxon>Sphingobacteriales</taxon>
        <taxon>Sphingobacteriaceae</taxon>
        <taxon>Hufsiella</taxon>
    </lineage>
</organism>
<dbReference type="AlphaFoldDB" id="A0A7K1YFA5"/>
<feature type="signal peptide" evidence="1">
    <location>
        <begin position="1"/>
        <end position="19"/>
    </location>
</feature>
<sequence length="54" mass="5708">MKKSILLLAFAGFSAGVFAQAIPSKTSKPAVKTDTVKKVNTVKKVGKTQTKKVS</sequence>
<proteinExistence type="predicted"/>
<dbReference type="RefSeq" id="WP_160845923.1">
    <property type="nucleotide sequence ID" value="NZ_WVHT01000009.1"/>
</dbReference>
<comment type="caution">
    <text evidence="2">The sequence shown here is derived from an EMBL/GenBank/DDBJ whole genome shotgun (WGS) entry which is preliminary data.</text>
</comment>
<evidence type="ECO:0000313" key="3">
    <source>
        <dbReference type="Proteomes" id="UP000466586"/>
    </source>
</evidence>
<reference evidence="2 3" key="1">
    <citation type="submission" date="2019-11" db="EMBL/GenBank/DDBJ databases">
        <title>Pedobacter sp. HMF7647 Genome sequencing and assembly.</title>
        <authorList>
            <person name="Kang H."/>
            <person name="Kim H."/>
            <person name="Joh K."/>
        </authorList>
    </citation>
    <scope>NUCLEOTIDE SEQUENCE [LARGE SCALE GENOMIC DNA]</scope>
    <source>
        <strain evidence="2 3">HMF7647</strain>
    </source>
</reference>
<keyword evidence="1" id="KW-0732">Signal</keyword>
<dbReference type="Proteomes" id="UP000466586">
    <property type="component" value="Unassembled WGS sequence"/>
</dbReference>
<name>A0A7K1YFA5_9SPHI</name>
<evidence type="ECO:0000256" key="1">
    <source>
        <dbReference type="SAM" id="SignalP"/>
    </source>
</evidence>